<dbReference type="AlphaFoldDB" id="A0DJH4"/>
<reference evidence="1 2" key="1">
    <citation type="journal article" date="2006" name="Nature">
        <title>Global trends of whole-genome duplications revealed by the ciliate Paramecium tetraurelia.</title>
        <authorList>
            <consortium name="Genoscope"/>
            <person name="Aury J.-M."/>
            <person name="Jaillon O."/>
            <person name="Duret L."/>
            <person name="Noel B."/>
            <person name="Jubin C."/>
            <person name="Porcel B.M."/>
            <person name="Segurens B."/>
            <person name="Daubin V."/>
            <person name="Anthouard V."/>
            <person name="Aiach N."/>
            <person name="Arnaiz O."/>
            <person name="Billaut A."/>
            <person name="Beisson J."/>
            <person name="Blanc I."/>
            <person name="Bouhouche K."/>
            <person name="Camara F."/>
            <person name="Duharcourt S."/>
            <person name="Guigo R."/>
            <person name="Gogendeau D."/>
            <person name="Katinka M."/>
            <person name="Keller A.-M."/>
            <person name="Kissmehl R."/>
            <person name="Klotz C."/>
            <person name="Koll F."/>
            <person name="Le Moue A."/>
            <person name="Lepere C."/>
            <person name="Malinsky S."/>
            <person name="Nowacki M."/>
            <person name="Nowak J.K."/>
            <person name="Plattner H."/>
            <person name="Poulain J."/>
            <person name="Ruiz F."/>
            <person name="Serrano V."/>
            <person name="Zagulski M."/>
            <person name="Dessen P."/>
            <person name="Betermier M."/>
            <person name="Weissenbach J."/>
            <person name="Scarpelli C."/>
            <person name="Schachter V."/>
            <person name="Sperling L."/>
            <person name="Meyer E."/>
            <person name="Cohen J."/>
            <person name="Wincker P."/>
        </authorList>
    </citation>
    <scope>NUCLEOTIDE SEQUENCE [LARGE SCALE GENOMIC DNA]</scope>
    <source>
        <strain evidence="1 2">Stock d4-2</strain>
    </source>
</reference>
<keyword evidence="2" id="KW-1185">Reference proteome</keyword>
<dbReference type="SUPFAM" id="SSF63411">
    <property type="entry name" value="LuxS/MPP-like metallohydrolase"/>
    <property type="match status" value="1"/>
</dbReference>
<dbReference type="InParanoid" id="A0DJH4"/>
<evidence type="ECO:0008006" key="3">
    <source>
        <dbReference type="Google" id="ProtNLM"/>
    </source>
</evidence>
<gene>
    <name evidence="1" type="ORF">GSPATT00017535001</name>
</gene>
<proteinExistence type="predicted"/>
<sequence length="179" mass="20855">MNKKERLGSKLNQDVMINVIVNFIVVLQYNNFLTNAGCISQGFSDFGLFGLYLKGMNTHKQEIYNLAIEEIQKLRVISDNEILRAKNIVITKFYSNLQRQHDQLIYQLENVKTLFMQIILKGKLIVMEDFKEQINGITRKDIENRIEQLIGSKELTIIYIGKGCNLMADEKLTRMRMQC</sequence>
<dbReference type="InterPro" id="IPR011249">
    <property type="entry name" value="Metalloenz_LuxS/M16"/>
</dbReference>
<accession>A0DJH4</accession>
<dbReference type="RefSeq" id="XP_001450588.1">
    <property type="nucleotide sequence ID" value="XM_001450551.1"/>
</dbReference>
<name>A0DJH4_PARTE</name>
<dbReference type="HOGENOM" id="CLU_1506242_0_0_1"/>
<dbReference type="GO" id="GO:0046872">
    <property type="term" value="F:metal ion binding"/>
    <property type="evidence" value="ECO:0007669"/>
    <property type="project" value="InterPro"/>
</dbReference>
<evidence type="ECO:0000313" key="2">
    <source>
        <dbReference type="Proteomes" id="UP000000600"/>
    </source>
</evidence>
<dbReference type="Gene3D" id="3.30.830.10">
    <property type="entry name" value="Metalloenzyme, LuxS/M16 peptidase-like"/>
    <property type="match status" value="1"/>
</dbReference>
<organism evidence="1 2">
    <name type="scientific">Paramecium tetraurelia</name>
    <dbReference type="NCBI Taxonomy" id="5888"/>
    <lineage>
        <taxon>Eukaryota</taxon>
        <taxon>Sar</taxon>
        <taxon>Alveolata</taxon>
        <taxon>Ciliophora</taxon>
        <taxon>Intramacronucleata</taxon>
        <taxon>Oligohymenophorea</taxon>
        <taxon>Peniculida</taxon>
        <taxon>Parameciidae</taxon>
        <taxon>Paramecium</taxon>
    </lineage>
</organism>
<evidence type="ECO:0000313" key="1">
    <source>
        <dbReference type="EMBL" id="CAK83191.1"/>
    </source>
</evidence>
<dbReference type="Proteomes" id="UP000000600">
    <property type="component" value="Unassembled WGS sequence"/>
</dbReference>
<dbReference type="GeneID" id="5036373"/>
<dbReference type="KEGG" id="ptm:GSPATT00017535001"/>
<dbReference type="OrthoDB" id="10251424at2759"/>
<dbReference type="EMBL" id="CT868463">
    <property type="protein sequence ID" value="CAK83191.1"/>
    <property type="molecule type" value="Genomic_DNA"/>
</dbReference>
<protein>
    <recommendedName>
        <fullName evidence="3">Peptidase M16 C-terminal domain-containing protein</fullName>
    </recommendedName>
</protein>